<keyword evidence="4" id="KW-0539">Nucleus</keyword>
<dbReference type="GO" id="GO:0005672">
    <property type="term" value="C:transcription factor TFIIA complex"/>
    <property type="evidence" value="ECO:0007669"/>
    <property type="project" value="InterPro"/>
</dbReference>
<evidence type="ECO:0000313" key="6">
    <source>
        <dbReference type="EMBL" id="CAD8578125.1"/>
    </source>
</evidence>
<comment type="similarity">
    <text evidence="2">Belongs to the TFIIA subunit 1 family.</text>
</comment>
<dbReference type="CDD" id="cd07976">
    <property type="entry name" value="TFIIA_alpha_beta_like"/>
    <property type="match status" value="1"/>
</dbReference>
<evidence type="ECO:0000256" key="4">
    <source>
        <dbReference type="ARBA" id="ARBA00023242"/>
    </source>
</evidence>
<reference evidence="6" key="1">
    <citation type="submission" date="2021-01" db="EMBL/GenBank/DDBJ databases">
        <authorList>
            <person name="Corre E."/>
            <person name="Pelletier E."/>
            <person name="Niang G."/>
            <person name="Scheremetjew M."/>
            <person name="Finn R."/>
            <person name="Kale V."/>
            <person name="Holt S."/>
            <person name="Cochrane G."/>
            <person name="Meng A."/>
            <person name="Brown T."/>
            <person name="Cohen L."/>
        </authorList>
    </citation>
    <scope>NUCLEOTIDE SEQUENCE</scope>
    <source>
        <strain evidence="6">Clade-D-RCC2572</strain>
    </source>
</reference>
<feature type="region of interest" description="Disordered" evidence="5">
    <location>
        <begin position="65"/>
        <end position="122"/>
    </location>
</feature>
<keyword evidence="3" id="KW-0804">Transcription</keyword>
<protein>
    <submittedName>
        <fullName evidence="6">Uncharacterized protein</fullName>
    </submittedName>
</protein>
<feature type="compositionally biased region" description="Low complexity" evidence="5">
    <location>
        <begin position="100"/>
        <end position="112"/>
    </location>
</feature>
<gene>
    <name evidence="6" type="ORF">OMED0929_LOCUS1570</name>
    <name evidence="7" type="ORF">OMED0929_LOCUS1572</name>
</gene>
<evidence type="ECO:0000256" key="1">
    <source>
        <dbReference type="ARBA" id="ARBA00004123"/>
    </source>
</evidence>
<dbReference type="SMART" id="SM01371">
    <property type="entry name" value="TFIIA"/>
    <property type="match status" value="1"/>
</dbReference>
<dbReference type="PANTHER" id="PTHR12694">
    <property type="entry name" value="TRANSCRIPTION INITIATION FACTOR IIA SUBUNIT 1"/>
    <property type="match status" value="1"/>
</dbReference>
<dbReference type="GO" id="GO:0006367">
    <property type="term" value="P:transcription initiation at RNA polymerase II promoter"/>
    <property type="evidence" value="ECO:0007669"/>
    <property type="project" value="InterPro"/>
</dbReference>
<dbReference type="EMBL" id="HBEW01001898">
    <property type="protein sequence ID" value="CAD8578129.1"/>
    <property type="molecule type" value="Transcribed_RNA"/>
</dbReference>
<evidence type="ECO:0000256" key="3">
    <source>
        <dbReference type="ARBA" id="ARBA00023163"/>
    </source>
</evidence>
<dbReference type="AlphaFoldDB" id="A0A6U0DZA0"/>
<dbReference type="SUPFAM" id="SSF47396">
    <property type="entry name" value="Transcription factor IIA (TFIIA), alpha-helical domain"/>
    <property type="match status" value="1"/>
</dbReference>
<comment type="subcellular location">
    <subcellularLocation>
        <location evidence="1">Nucleus</location>
    </subcellularLocation>
</comment>
<evidence type="ECO:0000256" key="2">
    <source>
        <dbReference type="ARBA" id="ARBA00010059"/>
    </source>
</evidence>
<organism evidence="6">
    <name type="scientific">Ostreococcus mediterraneus</name>
    <dbReference type="NCBI Taxonomy" id="1486918"/>
    <lineage>
        <taxon>Eukaryota</taxon>
        <taxon>Viridiplantae</taxon>
        <taxon>Chlorophyta</taxon>
        <taxon>Mamiellophyceae</taxon>
        <taxon>Mamiellales</taxon>
        <taxon>Bathycoccaceae</taxon>
        <taxon>Ostreococcus</taxon>
    </lineage>
</organism>
<dbReference type="Pfam" id="PF03153">
    <property type="entry name" value="TFIIA"/>
    <property type="match status" value="2"/>
</dbReference>
<proteinExistence type="inferred from homology"/>
<dbReference type="Gene3D" id="2.30.18.10">
    <property type="entry name" value="Transcription factor IIA (TFIIA), beta-barrel domain"/>
    <property type="match status" value="1"/>
</dbReference>
<accession>A0A6U0DZA0</accession>
<evidence type="ECO:0000256" key="5">
    <source>
        <dbReference type="SAM" id="MobiDB-lite"/>
    </source>
</evidence>
<dbReference type="InterPro" id="IPR004855">
    <property type="entry name" value="TFIIA_asu/bsu"/>
</dbReference>
<dbReference type="SUPFAM" id="SSF50784">
    <property type="entry name" value="Transcription factor IIA (TFIIA), beta-barrel domain"/>
    <property type="match status" value="1"/>
</dbReference>
<dbReference type="PANTHER" id="PTHR12694:SF8">
    <property type="entry name" value="TRANSCRIPTION INITIATION FACTOR IIA SUBUNIT 1"/>
    <property type="match status" value="1"/>
</dbReference>
<sequence length="169" mass="18854">MDVAATYHAIIREVMKNVAAEFNAEHVNHAVLLELEKSWEDKLMDSGVLNSPSNLEDLDVRLETDSLNGKDTGSTRHSLLGQGMKEGSSKKRKRHDNDPAQVQVDSSVLSSDSENDNSEAEPVTSHLVLTQFENVGRSKNKWKCNFKDGIMLLNGSEYMFGKGNAEFLW</sequence>
<evidence type="ECO:0000313" key="7">
    <source>
        <dbReference type="EMBL" id="CAD8578129.1"/>
    </source>
</evidence>
<dbReference type="Gene3D" id="1.10.287.100">
    <property type="match status" value="1"/>
</dbReference>
<dbReference type="InterPro" id="IPR009088">
    <property type="entry name" value="TFIIA_b-brl"/>
</dbReference>
<dbReference type="EMBL" id="HBEW01001896">
    <property type="protein sequence ID" value="CAD8578125.1"/>
    <property type="molecule type" value="Transcribed_RNA"/>
</dbReference>
<name>A0A6U0DZA0_9CHLO</name>
<feature type="compositionally biased region" description="Polar residues" evidence="5">
    <location>
        <begin position="65"/>
        <end position="77"/>
    </location>
</feature>